<gene>
    <name evidence="1" type="ORF">POL67_35650</name>
</gene>
<keyword evidence="2" id="KW-1185">Reference proteome</keyword>
<name>A0ABT5EZW3_9BACT</name>
<organism evidence="1 2">
    <name type="scientific">Polyangium mundeleinium</name>
    <dbReference type="NCBI Taxonomy" id="2995306"/>
    <lineage>
        <taxon>Bacteria</taxon>
        <taxon>Pseudomonadati</taxon>
        <taxon>Myxococcota</taxon>
        <taxon>Polyangia</taxon>
        <taxon>Polyangiales</taxon>
        <taxon>Polyangiaceae</taxon>
        <taxon>Polyangium</taxon>
    </lineage>
</organism>
<dbReference type="RefSeq" id="WP_271925093.1">
    <property type="nucleotide sequence ID" value="NZ_JAQNDO010000001.1"/>
</dbReference>
<accession>A0ABT5EZW3</accession>
<protein>
    <submittedName>
        <fullName evidence="1">Uncharacterized protein</fullName>
    </submittedName>
</protein>
<comment type="caution">
    <text evidence="1">The sequence shown here is derived from an EMBL/GenBank/DDBJ whole genome shotgun (WGS) entry which is preliminary data.</text>
</comment>
<sequence length="212" mass="23234">MTTTGLLDLGAAEVVDRTTGELLGYVFTLASGKGQLQRWLLFRDPRNELEIRPPPASMASFTLADWQAQVPSLWRPNGYYVWAQADVYPHGETWTQIPPASALPEPSFPERPGSNYQLDYTGGKVIDVLQEDWRGSAYVVRGLSQTSSIEYWSLPARYRPAGSTRAVVSVGTEEATSLDAFVRLANTSWGPGCKFVITGCLNHHGTAAPFAP</sequence>
<dbReference type="EMBL" id="JAQNDO010000001">
    <property type="protein sequence ID" value="MDC0746718.1"/>
    <property type="molecule type" value="Genomic_DNA"/>
</dbReference>
<evidence type="ECO:0000313" key="1">
    <source>
        <dbReference type="EMBL" id="MDC0746718.1"/>
    </source>
</evidence>
<dbReference type="Proteomes" id="UP001221411">
    <property type="component" value="Unassembled WGS sequence"/>
</dbReference>
<reference evidence="1 2" key="1">
    <citation type="submission" date="2022-11" db="EMBL/GenBank/DDBJ databases">
        <title>Minimal conservation of predation-associated metabolite biosynthetic gene clusters underscores biosynthetic potential of Myxococcota including descriptions for ten novel species: Archangium lansinium sp. nov., Myxococcus landrumus sp. nov., Nannocystis bai.</title>
        <authorList>
            <person name="Ahearne A."/>
            <person name="Stevens C."/>
            <person name="Dowd S."/>
        </authorList>
    </citation>
    <scope>NUCLEOTIDE SEQUENCE [LARGE SCALE GENOMIC DNA]</scope>
    <source>
        <strain evidence="1 2">RJM3</strain>
    </source>
</reference>
<evidence type="ECO:0000313" key="2">
    <source>
        <dbReference type="Proteomes" id="UP001221411"/>
    </source>
</evidence>
<proteinExistence type="predicted"/>